<dbReference type="InterPro" id="IPR017972">
    <property type="entry name" value="Cyt_P450_CS"/>
</dbReference>
<evidence type="ECO:0000313" key="8">
    <source>
        <dbReference type="EMBL" id="MBU9721696.1"/>
    </source>
</evidence>
<evidence type="ECO:0000313" key="9">
    <source>
        <dbReference type="Proteomes" id="UP000790580"/>
    </source>
</evidence>
<dbReference type="CDD" id="cd20620">
    <property type="entry name" value="CYP132-like"/>
    <property type="match status" value="1"/>
</dbReference>
<keyword evidence="5 7" id="KW-0408">Iron</keyword>
<dbReference type="Gene3D" id="1.10.630.10">
    <property type="entry name" value="Cytochrome P450"/>
    <property type="match status" value="1"/>
</dbReference>
<comment type="similarity">
    <text evidence="1 7">Belongs to the cytochrome P450 family.</text>
</comment>
<accession>A0ABS6JUD3</accession>
<evidence type="ECO:0000256" key="4">
    <source>
        <dbReference type="ARBA" id="ARBA00023002"/>
    </source>
</evidence>
<keyword evidence="6 7" id="KW-0503">Monooxygenase</keyword>
<protein>
    <submittedName>
        <fullName evidence="8">Cytochrome P450</fullName>
    </submittedName>
</protein>
<dbReference type="PANTHER" id="PTHR24291:SF50">
    <property type="entry name" value="BIFUNCTIONAL ALBAFLAVENONE MONOOXYGENASE_TERPENE SYNTHASE"/>
    <property type="match status" value="1"/>
</dbReference>
<dbReference type="InterPro" id="IPR050196">
    <property type="entry name" value="Cytochrome_P450_Monoox"/>
</dbReference>
<dbReference type="InterPro" id="IPR002401">
    <property type="entry name" value="Cyt_P450_E_grp-I"/>
</dbReference>
<keyword evidence="3 7" id="KW-0479">Metal-binding</keyword>
<sequence length="453" mass="51688">MHNNSKQAPGPKEKFLTGSLHAFQSNPLKFLTSLTEKCGSVSKFRLGPFQRVYLVNDTDLIKEILVTKQQSFIKSRDIQSLKSIVGNGLLTSEKGFHLKQRRIIQPAFKKTHITMYAQDMIDTTDKYISSWSSNTERLVSDDMMDIALGIISKTMFSMEFDKGATVIGGPMEEVMKSAVRRMRSIFPLPLWIPVKKNRKYKQAVKELDKVLFGLIGERKETAMEHEDLLGVLMRAKDETNGLGMEDDQLRDELMTIFLAGHETTANALTWTLYLLSQHLEIQDTLFEEIASITGEGPVKPEHFSKMTYTQNVISESLRLYPPAYVIGRQADEDTDISGYHIKKGDMILISQYVMQRNPKYYEDPNTFIPERFNNNFIKTIPEFAYFPFGGGPRVCIGNHFAFMEAVLVLACLVKQFKFSPPKEPQKMKAQPLITLRPKYGLRLITQKRTKGEA</sequence>
<dbReference type="PRINTS" id="PR00463">
    <property type="entry name" value="EP450I"/>
</dbReference>
<reference evidence="8 9" key="1">
    <citation type="submission" date="2021-06" db="EMBL/GenBank/DDBJ databases">
        <title>Bacillus sp. RD4P76, an endophyte from a halophyte.</title>
        <authorList>
            <person name="Sun J.-Q."/>
        </authorList>
    </citation>
    <scope>NUCLEOTIDE SEQUENCE [LARGE SCALE GENOMIC DNA]</scope>
    <source>
        <strain evidence="8 9">JCM 17098</strain>
    </source>
</reference>
<keyword evidence="9" id="KW-1185">Reference proteome</keyword>
<evidence type="ECO:0000256" key="7">
    <source>
        <dbReference type="RuleBase" id="RU000461"/>
    </source>
</evidence>
<comment type="caution">
    <text evidence="8">The sequence shown here is derived from an EMBL/GenBank/DDBJ whole genome shotgun (WGS) entry which is preliminary data.</text>
</comment>
<evidence type="ECO:0000256" key="6">
    <source>
        <dbReference type="ARBA" id="ARBA00023033"/>
    </source>
</evidence>
<evidence type="ECO:0000256" key="3">
    <source>
        <dbReference type="ARBA" id="ARBA00022723"/>
    </source>
</evidence>
<dbReference type="SUPFAM" id="SSF48264">
    <property type="entry name" value="Cytochrome P450"/>
    <property type="match status" value="1"/>
</dbReference>
<keyword evidence="2 7" id="KW-0349">Heme</keyword>
<organism evidence="8 9">
    <name type="scientific">Evansella alkalicola</name>
    <dbReference type="NCBI Taxonomy" id="745819"/>
    <lineage>
        <taxon>Bacteria</taxon>
        <taxon>Bacillati</taxon>
        <taxon>Bacillota</taxon>
        <taxon>Bacilli</taxon>
        <taxon>Bacillales</taxon>
        <taxon>Bacillaceae</taxon>
        <taxon>Evansella</taxon>
    </lineage>
</organism>
<dbReference type="PROSITE" id="PS00086">
    <property type="entry name" value="CYTOCHROME_P450"/>
    <property type="match status" value="1"/>
</dbReference>
<name>A0ABS6JUD3_9BACI</name>
<evidence type="ECO:0000256" key="5">
    <source>
        <dbReference type="ARBA" id="ARBA00023004"/>
    </source>
</evidence>
<dbReference type="InterPro" id="IPR001128">
    <property type="entry name" value="Cyt_P450"/>
</dbReference>
<dbReference type="PANTHER" id="PTHR24291">
    <property type="entry name" value="CYTOCHROME P450 FAMILY 4"/>
    <property type="match status" value="1"/>
</dbReference>
<dbReference type="EMBL" id="JAHQCR010000042">
    <property type="protein sequence ID" value="MBU9721696.1"/>
    <property type="molecule type" value="Genomic_DNA"/>
</dbReference>
<proteinExistence type="inferred from homology"/>
<dbReference type="Pfam" id="PF00067">
    <property type="entry name" value="p450"/>
    <property type="match status" value="1"/>
</dbReference>
<evidence type="ECO:0000256" key="1">
    <source>
        <dbReference type="ARBA" id="ARBA00010617"/>
    </source>
</evidence>
<dbReference type="InterPro" id="IPR036396">
    <property type="entry name" value="Cyt_P450_sf"/>
</dbReference>
<dbReference type="PRINTS" id="PR00385">
    <property type="entry name" value="P450"/>
</dbReference>
<keyword evidence="4 7" id="KW-0560">Oxidoreductase</keyword>
<gene>
    <name evidence="8" type="ORF">KS407_09600</name>
</gene>
<evidence type="ECO:0000256" key="2">
    <source>
        <dbReference type="ARBA" id="ARBA00022617"/>
    </source>
</evidence>
<dbReference type="Proteomes" id="UP000790580">
    <property type="component" value="Unassembled WGS sequence"/>
</dbReference>